<evidence type="ECO:0000313" key="2">
    <source>
        <dbReference type="EMBL" id="CAI6363320.1"/>
    </source>
</evidence>
<name>A0AAV0X522_9HEMI</name>
<sequence length="77" mass="8379">MPTTSGNLNSNPNKLSLNDKLLASKHSTPIPPPKTTSTQDNLIVNDTNNIQPTSNHPIDSSQVKVSLKQQPTLSYQK</sequence>
<organism evidence="2 3">
    <name type="scientific">Macrosiphum euphorbiae</name>
    <name type="common">potato aphid</name>
    <dbReference type="NCBI Taxonomy" id="13131"/>
    <lineage>
        <taxon>Eukaryota</taxon>
        <taxon>Metazoa</taxon>
        <taxon>Ecdysozoa</taxon>
        <taxon>Arthropoda</taxon>
        <taxon>Hexapoda</taxon>
        <taxon>Insecta</taxon>
        <taxon>Pterygota</taxon>
        <taxon>Neoptera</taxon>
        <taxon>Paraneoptera</taxon>
        <taxon>Hemiptera</taxon>
        <taxon>Sternorrhyncha</taxon>
        <taxon>Aphidomorpha</taxon>
        <taxon>Aphidoidea</taxon>
        <taxon>Aphididae</taxon>
        <taxon>Macrosiphini</taxon>
        <taxon>Macrosiphum</taxon>
    </lineage>
</organism>
<dbReference type="EMBL" id="CARXXK010000003">
    <property type="protein sequence ID" value="CAI6363320.1"/>
    <property type="molecule type" value="Genomic_DNA"/>
</dbReference>
<evidence type="ECO:0000256" key="1">
    <source>
        <dbReference type="SAM" id="MobiDB-lite"/>
    </source>
</evidence>
<keyword evidence="3" id="KW-1185">Reference proteome</keyword>
<protein>
    <submittedName>
        <fullName evidence="2">Uncharacterized protein</fullName>
    </submittedName>
</protein>
<dbReference type="Proteomes" id="UP001160148">
    <property type="component" value="Unassembled WGS sequence"/>
</dbReference>
<gene>
    <name evidence="2" type="ORF">MEUPH1_LOCUS18286</name>
</gene>
<dbReference type="AlphaFoldDB" id="A0AAV0X522"/>
<comment type="caution">
    <text evidence="2">The sequence shown here is derived from an EMBL/GenBank/DDBJ whole genome shotgun (WGS) entry which is preliminary data.</text>
</comment>
<feature type="compositionally biased region" description="Low complexity" evidence="1">
    <location>
        <begin position="7"/>
        <end position="28"/>
    </location>
</feature>
<accession>A0AAV0X522</accession>
<proteinExistence type="predicted"/>
<evidence type="ECO:0000313" key="3">
    <source>
        <dbReference type="Proteomes" id="UP001160148"/>
    </source>
</evidence>
<feature type="compositionally biased region" description="Polar residues" evidence="1">
    <location>
        <begin position="39"/>
        <end position="77"/>
    </location>
</feature>
<reference evidence="2 3" key="1">
    <citation type="submission" date="2023-01" db="EMBL/GenBank/DDBJ databases">
        <authorList>
            <person name="Whitehead M."/>
        </authorList>
    </citation>
    <scope>NUCLEOTIDE SEQUENCE [LARGE SCALE GENOMIC DNA]</scope>
</reference>
<feature type="region of interest" description="Disordered" evidence="1">
    <location>
        <begin position="1"/>
        <end position="77"/>
    </location>
</feature>